<feature type="compositionally biased region" description="Low complexity" evidence="1">
    <location>
        <begin position="1"/>
        <end position="19"/>
    </location>
</feature>
<feature type="compositionally biased region" description="Basic and acidic residues" evidence="1">
    <location>
        <begin position="21"/>
        <end position="40"/>
    </location>
</feature>
<proteinExistence type="predicted"/>
<feature type="region of interest" description="Disordered" evidence="1">
    <location>
        <begin position="1"/>
        <end position="52"/>
    </location>
</feature>
<sequence>MNAVTSSSAPQSVSAGSYSDSDGRCSRHDQPQDSYHHAVTDNRPIARGLTEAQEAGIKKASVGKGNVVDFKLPLDEVDFS</sequence>
<protein>
    <submittedName>
        <fullName evidence="2">Uncharacterized protein</fullName>
    </submittedName>
</protein>
<evidence type="ECO:0000313" key="2">
    <source>
        <dbReference type="EMBL" id="VEL14524.1"/>
    </source>
</evidence>
<comment type="caution">
    <text evidence="2">The sequence shown here is derived from an EMBL/GenBank/DDBJ whole genome shotgun (WGS) entry which is preliminary data.</text>
</comment>
<dbReference type="AlphaFoldDB" id="A0A448WL42"/>
<organism evidence="2 3">
    <name type="scientific">Protopolystoma xenopodis</name>
    <dbReference type="NCBI Taxonomy" id="117903"/>
    <lineage>
        <taxon>Eukaryota</taxon>
        <taxon>Metazoa</taxon>
        <taxon>Spiralia</taxon>
        <taxon>Lophotrochozoa</taxon>
        <taxon>Platyhelminthes</taxon>
        <taxon>Monogenea</taxon>
        <taxon>Polyopisthocotylea</taxon>
        <taxon>Polystomatidea</taxon>
        <taxon>Polystomatidae</taxon>
        <taxon>Protopolystoma</taxon>
    </lineage>
</organism>
<reference evidence="2" key="1">
    <citation type="submission" date="2018-11" db="EMBL/GenBank/DDBJ databases">
        <authorList>
            <consortium name="Pathogen Informatics"/>
        </authorList>
    </citation>
    <scope>NUCLEOTIDE SEQUENCE</scope>
</reference>
<evidence type="ECO:0000256" key="1">
    <source>
        <dbReference type="SAM" id="MobiDB-lite"/>
    </source>
</evidence>
<dbReference type="EMBL" id="CAAALY010021464">
    <property type="protein sequence ID" value="VEL14524.1"/>
    <property type="molecule type" value="Genomic_DNA"/>
</dbReference>
<keyword evidence="3" id="KW-1185">Reference proteome</keyword>
<name>A0A448WL42_9PLAT</name>
<dbReference type="Proteomes" id="UP000784294">
    <property type="component" value="Unassembled WGS sequence"/>
</dbReference>
<gene>
    <name evidence="2" type="ORF">PXEA_LOCUS7964</name>
</gene>
<evidence type="ECO:0000313" key="3">
    <source>
        <dbReference type="Proteomes" id="UP000784294"/>
    </source>
</evidence>
<accession>A0A448WL42</accession>